<dbReference type="PROSITE" id="PS50151">
    <property type="entry name" value="UVR"/>
    <property type="match status" value="1"/>
</dbReference>
<evidence type="ECO:0000256" key="6">
    <source>
        <dbReference type="ARBA" id="ARBA00022769"/>
    </source>
</evidence>
<dbReference type="FunFam" id="3.40.50.300:FF:000477">
    <property type="entry name" value="UvrABC system protein B"/>
    <property type="match status" value="1"/>
</dbReference>
<dbReference type="InterPro" id="IPR004807">
    <property type="entry name" value="UvrB"/>
</dbReference>
<organism evidence="19 20">
    <name type="scientific">Mariprofundus aestuarium</name>
    <dbReference type="NCBI Taxonomy" id="1921086"/>
    <lineage>
        <taxon>Bacteria</taxon>
        <taxon>Pseudomonadati</taxon>
        <taxon>Pseudomonadota</taxon>
        <taxon>Candidatius Mariprofundia</taxon>
        <taxon>Mariprofundales</taxon>
        <taxon>Mariprofundaceae</taxon>
        <taxon>Mariprofundus</taxon>
    </lineage>
</organism>
<dbReference type="PROSITE" id="PS51192">
    <property type="entry name" value="HELICASE_ATP_BIND_1"/>
    <property type="match status" value="1"/>
</dbReference>
<keyword evidence="5 13" id="KW-0227">DNA damage</keyword>
<dbReference type="Pfam" id="PF04851">
    <property type="entry name" value="ResIII"/>
    <property type="match status" value="1"/>
</dbReference>
<evidence type="ECO:0000259" key="18">
    <source>
        <dbReference type="PROSITE" id="PS51194"/>
    </source>
</evidence>
<dbReference type="InterPro" id="IPR027417">
    <property type="entry name" value="P-loop_NTPase"/>
</dbReference>
<keyword evidence="7 13" id="KW-0067">ATP-binding</keyword>
<proteinExistence type="inferred from homology"/>
<feature type="binding site" evidence="13">
    <location>
        <begin position="37"/>
        <end position="44"/>
    </location>
    <ligand>
        <name>ATP</name>
        <dbReference type="ChEBI" id="CHEBI:30616"/>
    </ligand>
</feature>
<dbReference type="PANTHER" id="PTHR24029">
    <property type="entry name" value="UVRABC SYSTEM PROTEIN B"/>
    <property type="match status" value="1"/>
</dbReference>
<dbReference type="NCBIfam" id="NF003673">
    <property type="entry name" value="PRK05298.1"/>
    <property type="match status" value="1"/>
</dbReference>
<dbReference type="InterPro" id="IPR041471">
    <property type="entry name" value="UvrB_inter"/>
</dbReference>
<feature type="domain" description="Helicase ATP-binding" evidence="17">
    <location>
        <begin position="24"/>
        <end position="157"/>
    </location>
</feature>
<dbReference type="RefSeq" id="WP_100277950.1">
    <property type="nucleotide sequence ID" value="NZ_CP018799.1"/>
</dbReference>
<dbReference type="SMART" id="SM00490">
    <property type="entry name" value="HELICc"/>
    <property type="match status" value="1"/>
</dbReference>
<evidence type="ECO:0000256" key="7">
    <source>
        <dbReference type="ARBA" id="ARBA00022840"/>
    </source>
</evidence>
<evidence type="ECO:0000259" key="17">
    <source>
        <dbReference type="PROSITE" id="PS51192"/>
    </source>
</evidence>
<comment type="subcellular location">
    <subcellularLocation>
        <location evidence="1 13 14">Cytoplasm</location>
    </subcellularLocation>
</comment>
<dbReference type="AlphaFoldDB" id="A0A2K8L2R8"/>
<dbReference type="OrthoDB" id="5287282at2"/>
<dbReference type="InterPro" id="IPR014001">
    <property type="entry name" value="Helicase_ATP-bd"/>
</dbReference>
<feature type="short sequence motif" description="Beta-hairpin" evidence="13">
    <location>
        <begin position="90"/>
        <end position="113"/>
    </location>
</feature>
<dbReference type="NCBIfam" id="TIGR00631">
    <property type="entry name" value="uvrb"/>
    <property type="match status" value="1"/>
</dbReference>
<dbReference type="Pfam" id="PF00271">
    <property type="entry name" value="Helicase_C"/>
    <property type="match status" value="1"/>
</dbReference>
<dbReference type="Gene3D" id="6.10.140.240">
    <property type="match status" value="1"/>
</dbReference>
<evidence type="ECO:0000313" key="20">
    <source>
        <dbReference type="Proteomes" id="UP000231701"/>
    </source>
</evidence>
<dbReference type="KEGG" id="maes:Ga0123461_1728"/>
<dbReference type="PROSITE" id="PS51194">
    <property type="entry name" value="HELICASE_CTER"/>
    <property type="match status" value="1"/>
</dbReference>
<evidence type="ECO:0000256" key="1">
    <source>
        <dbReference type="ARBA" id="ARBA00004496"/>
    </source>
</evidence>
<dbReference type="CDD" id="cd17916">
    <property type="entry name" value="DEXHc_UvrB"/>
    <property type="match status" value="1"/>
</dbReference>
<dbReference type="SUPFAM" id="SSF52540">
    <property type="entry name" value="P-loop containing nucleoside triphosphate hydrolases"/>
    <property type="match status" value="2"/>
</dbReference>
<dbReference type="GO" id="GO:0005737">
    <property type="term" value="C:cytoplasm"/>
    <property type="evidence" value="ECO:0007669"/>
    <property type="project" value="UniProtKB-SubCell"/>
</dbReference>
<keyword evidence="9 13" id="KW-0234">DNA repair</keyword>
<gene>
    <name evidence="13" type="primary">uvrB</name>
    <name evidence="19" type="ORF">Ga0123461_1728</name>
</gene>
<dbReference type="InterPro" id="IPR006935">
    <property type="entry name" value="Helicase/UvrB_N"/>
</dbReference>
<evidence type="ECO:0000256" key="5">
    <source>
        <dbReference type="ARBA" id="ARBA00022763"/>
    </source>
</evidence>
<keyword evidence="3 13" id="KW-0963">Cytoplasm</keyword>
<dbReference type="GO" id="GO:0016887">
    <property type="term" value="F:ATP hydrolysis activity"/>
    <property type="evidence" value="ECO:0007669"/>
    <property type="project" value="InterPro"/>
</dbReference>
<comment type="similarity">
    <text evidence="2 13 14">Belongs to the UvrB family.</text>
</comment>
<evidence type="ECO:0000259" key="16">
    <source>
        <dbReference type="PROSITE" id="PS50151"/>
    </source>
</evidence>
<dbReference type="Pfam" id="PF17757">
    <property type="entry name" value="UvrB_inter"/>
    <property type="match status" value="1"/>
</dbReference>
<keyword evidence="10 13" id="KW-0742">SOS response</keyword>
<evidence type="ECO:0000256" key="12">
    <source>
        <dbReference type="ARBA" id="ARBA00029504"/>
    </source>
</evidence>
<name>A0A2K8L2R8_MARES</name>
<evidence type="ECO:0000256" key="14">
    <source>
        <dbReference type="RuleBase" id="RU003587"/>
    </source>
</evidence>
<keyword evidence="8 13" id="KW-0267">Excision nuclease</keyword>
<comment type="domain">
    <text evidence="13">The beta-hairpin motif is involved in DNA binding.</text>
</comment>
<dbReference type="Gene3D" id="3.40.50.300">
    <property type="entry name" value="P-loop containing nucleotide triphosphate hydrolases"/>
    <property type="match status" value="3"/>
</dbReference>
<evidence type="ECO:0000256" key="15">
    <source>
        <dbReference type="SAM" id="Coils"/>
    </source>
</evidence>
<dbReference type="GO" id="GO:0009380">
    <property type="term" value="C:excinuclease repair complex"/>
    <property type="evidence" value="ECO:0007669"/>
    <property type="project" value="InterPro"/>
</dbReference>
<keyword evidence="20" id="KW-1185">Reference proteome</keyword>
<accession>A0A2K8L2R8</accession>
<evidence type="ECO:0000313" key="19">
    <source>
        <dbReference type="EMBL" id="ATX80141.1"/>
    </source>
</evidence>
<comment type="subunit">
    <text evidence="11 13 14">Forms a heterotetramer with UvrA during the search for lesions. Interacts with UvrC in an incision complex.</text>
</comment>
<feature type="domain" description="UVR" evidence="16">
    <location>
        <begin position="621"/>
        <end position="656"/>
    </location>
</feature>
<evidence type="ECO:0000256" key="10">
    <source>
        <dbReference type="ARBA" id="ARBA00023236"/>
    </source>
</evidence>
<dbReference type="SMART" id="SM00487">
    <property type="entry name" value="DEXDc"/>
    <property type="match status" value="1"/>
</dbReference>
<dbReference type="Gene3D" id="4.10.860.10">
    <property type="entry name" value="UVR domain"/>
    <property type="match status" value="1"/>
</dbReference>
<comment type="function">
    <text evidence="13">The UvrABC repair system catalyzes the recognition and processing of DNA lesions. A damage recognition complex composed of 2 UvrA and 2 UvrB subunits scans DNA for abnormalities. Upon binding of the UvrA(2)B(2) complex to a putative damaged site, the DNA wraps around one UvrB monomer. DNA wrap is dependent on ATP binding by UvrB and probably causes local melting of the DNA helix, facilitating insertion of UvrB beta-hairpin between the DNA strands. Then UvrB probes one DNA strand for the presence of a lesion. If a lesion is found the UvrA subunits dissociate and the UvrB-DNA preincision complex is formed. This complex is subsequently bound by UvrC and the second UvrB is released. If no lesion is found, the DNA wraps around the other UvrB subunit that will check the other stand for damage.</text>
</comment>
<evidence type="ECO:0000256" key="11">
    <source>
        <dbReference type="ARBA" id="ARBA00026033"/>
    </source>
</evidence>
<dbReference type="GO" id="GO:0003677">
    <property type="term" value="F:DNA binding"/>
    <property type="evidence" value="ECO:0007669"/>
    <property type="project" value="UniProtKB-UniRule"/>
</dbReference>
<reference evidence="19 20" key="1">
    <citation type="submission" date="2016-12" db="EMBL/GenBank/DDBJ databases">
        <title>Isolation and genomic insights into novel planktonic Zetaproteobacteria from stratified waters of the Chesapeake Bay.</title>
        <authorList>
            <person name="McAllister S.M."/>
            <person name="Kato S."/>
            <person name="Chan C.S."/>
            <person name="Chiu B.K."/>
            <person name="Field E.K."/>
        </authorList>
    </citation>
    <scope>NUCLEOTIDE SEQUENCE [LARGE SCALE GENOMIC DNA]</scope>
    <source>
        <strain evidence="19 20">CP-5</strain>
    </source>
</reference>
<dbReference type="InterPro" id="IPR024759">
    <property type="entry name" value="UvrB_YAD/RRR_dom"/>
</dbReference>
<dbReference type="InterPro" id="IPR036876">
    <property type="entry name" value="UVR_dom_sf"/>
</dbReference>
<dbReference type="Pfam" id="PF02151">
    <property type="entry name" value="UVR"/>
    <property type="match status" value="1"/>
</dbReference>
<evidence type="ECO:0000256" key="2">
    <source>
        <dbReference type="ARBA" id="ARBA00008533"/>
    </source>
</evidence>
<sequence>MRFELAGDFEPRGDQPQAIAELVAGVEAGSRHQTLLGVTGSGKTYTMACVIEQTQKPTLIMAPNKTLAAQLYGEFKQFFPNNAVEYFVSYYDYYQPEAYVPSSDTYIEKDSAINEQIDRMRHAATRALLEREDVIIVASVSCIYGLGSPEAYAGMLLYFEVGREVDQRVAINKLVELQYQRNDTDFHRGTFRLRGDVLEIFPAHAEDFALRVEFFGDEVDAISSFDPLTGRRNESLHKYTVFPKSHFVTPRDQLVKAMDAIRDELAERLAELYDQNKLVEAQRLEQRTIFDLEMIQEVGYCTGVENYSRHLTGSPQGKAPPTLLDYLPNNALVMLDESHVTVPQIGGMFKGDRSRKQTLVDFGFRLPSALDNRPLQFHEFEAVVPQAIYVSATPSNYEMEKCEGVIVEQIIRPTGLVDPEIEVRPATRQVDDFISVANETIASGFRVLATCLTKRMAEDLTEYLNNLDMKVRYLHSDINTVERMEILRDLRLGVFDVLIGINLLREGLDLPEVALVTIFDADKEGFLRSERSLTQTIGRAARNIEGRVILYADKVTDSMQRAMDETARRREKQLAYNAAHGITPTTVKSSIKDILGSVYEMDYGQIPEVAESKPATEADKKQRMLELERLMTEAAADLRFEDAAKYRDEFLWIKEQHVYG</sequence>
<dbReference type="Proteomes" id="UP000231701">
    <property type="component" value="Chromosome"/>
</dbReference>
<keyword evidence="4 13" id="KW-0547">Nucleotide-binding</keyword>
<evidence type="ECO:0000256" key="9">
    <source>
        <dbReference type="ARBA" id="ARBA00023204"/>
    </source>
</evidence>
<dbReference type="EMBL" id="CP018799">
    <property type="protein sequence ID" value="ATX80141.1"/>
    <property type="molecule type" value="Genomic_DNA"/>
</dbReference>
<keyword evidence="15" id="KW-0175">Coiled coil</keyword>
<evidence type="ECO:0000256" key="3">
    <source>
        <dbReference type="ARBA" id="ARBA00022490"/>
    </source>
</evidence>
<dbReference type="Pfam" id="PF12344">
    <property type="entry name" value="UvrB"/>
    <property type="match status" value="1"/>
</dbReference>
<dbReference type="InterPro" id="IPR001943">
    <property type="entry name" value="UVR_dom"/>
</dbReference>
<dbReference type="InterPro" id="IPR001650">
    <property type="entry name" value="Helicase_C-like"/>
</dbReference>
<dbReference type="GO" id="GO:0009432">
    <property type="term" value="P:SOS response"/>
    <property type="evidence" value="ECO:0007669"/>
    <property type="project" value="UniProtKB-UniRule"/>
</dbReference>
<dbReference type="GO" id="GO:0005524">
    <property type="term" value="F:ATP binding"/>
    <property type="evidence" value="ECO:0007669"/>
    <property type="project" value="UniProtKB-UniRule"/>
</dbReference>
<evidence type="ECO:0000256" key="8">
    <source>
        <dbReference type="ARBA" id="ARBA00022881"/>
    </source>
</evidence>
<dbReference type="GO" id="GO:0009381">
    <property type="term" value="F:excinuclease ABC activity"/>
    <property type="evidence" value="ECO:0007669"/>
    <property type="project" value="UniProtKB-UniRule"/>
</dbReference>
<protein>
    <recommendedName>
        <fullName evidence="12 13">UvrABC system protein B</fullName>
        <shortName evidence="13">Protein UvrB</shortName>
    </recommendedName>
    <alternativeName>
        <fullName evidence="13">Excinuclease ABC subunit B</fullName>
    </alternativeName>
</protein>
<dbReference type="CDD" id="cd18790">
    <property type="entry name" value="SF2_C_UvrB"/>
    <property type="match status" value="1"/>
</dbReference>
<feature type="domain" description="Helicase C-terminal" evidence="18">
    <location>
        <begin position="429"/>
        <end position="591"/>
    </location>
</feature>
<evidence type="ECO:0000256" key="4">
    <source>
        <dbReference type="ARBA" id="ARBA00022741"/>
    </source>
</evidence>
<dbReference type="SUPFAM" id="SSF46600">
    <property type="entry name" value="C-terminal UvrC-binding domain of UvrB"/>
    <property type="match status" value="1"/>
</dbReference>
<keyword evidence="6 13" id="KW-0228">DNA excision</keyword>
<evidence type="ECO:0000256" key="13">
    <source>
        <dbReference type="HAMAP-Rule" id="MF_00204"/>
    </source>
</evidence>
<feature type="coiled-coil region" evidence="15">
    <location>
        <begin position="255"/>
        <end position="282"/>
    </location>
</feature>
<dbReference type="PANTHER" id="PTHR24029:SF0">
    <property type="entry name" value="UVRABC SYSTEM PROTEIN B"/>
    <property type="match status" value="1"/>
</dbReference>
<dbReference type="HAMAP" id="MF_00204">
    <property type="entry name" value="UvrB"/>
    <property type="match status" value="1"/>
</dbReference>
<dbReference type="GO" id="GO:0006289">
    <property type="term" value="P:nucleotide-excision repair"/>
    <property type="evidence" value="ECO:0007669"/>
    <property type="project" value="UniProtKB-UniRule"/>
</dbReference>